<sequence length="434" mass="48454">MKKSKIKVTRLLISTMLCWALAVGNFFIPGTAAHAAAKKTTISSTEMTIPIGKMNGKVYWNKNSWQLSNAQKLSVKNPLKEANYQFTSSNSKVIKISKAGGYVTGLRAGNATITCTQIYKKKKTTVGKCKVIVKNVALIISDYGNDFSVGSDGFDLTHYYNSLDPLFSIAYRNPNATYTLKSDSEKFSIKEIKYDASKVKAVTDNKEYQDVLKDFIGDRYFYGYKFTAKKAGTYKITVKETYNKKTKTLGSFKVVIKDTSIAEAKQDMLLGDSVNVLSLLNYIKKNTSYYFNIKDYDETNPDNNVLVLKNNGSEEYLYANKAGTAEVTVREGSEQGEVIGTVSIVVSEAPCHGITLEQDEYTTYVGDDFDIYYELDPDDTTDKVTIESDNPDVLKVEYDQEEERWVYTPLKAGEANVTIKCGDQSVVCKVAVEE</sequence>
<keyword evidence="1" id="KW-0732">Signal</keyword>
<evidence type="ECO:0000313" key="2">
    <source>
        <dbReference type="EMBL" id="OPJ56120.1"/>
    </source>
</evidence>
<evidence type="ECO:0000313" key="3">
    <source>
        <dbReference type="Proteomes" id="UP000190080"/>
    </source>
</evidence>
<comment type="caution">
    <text evidence="2">The sequence shown here is derived from an EMBL/GenBank/DDBJ whole genome shotgun (WGS) entry which is preliminary data.</text>
</comment>
<accession>A0A1V4I8B3</accession>
<reference evidence="2 3" key="1">
    <citation type="submission" date="2017-03" db="EMBL/GenBank/DDBJ databases">
        <title>Genome sequence of Clostridium oryzae DSM 28571.</title>
        <authorList>
            <person name="Poehlein A."/>
            <person name="Daniel R."/>
        </authorList>
    </citation>
    <scope>NUCLEOTIDE SEQUENCE [LARGE SCALE GENOMIC DNA]</scope>
    <source>
        <strain evidence="2 3">DSM 28571</strain>
    </source>
</reference>
<proteinExistence type="predicted"/>
<keyword evidence="3" id="KW-1185">Reference proteome</keyword>
<name>A0A1V4I8B3_9CLOT</name>
<feature type="chain" id="PRO_5013388011" evidence="1">
    <location>
        <begin position="36"/>
        <end position="434"/>
    </location>
</feature>
<dbReference type="OrthoDB" id="2041243at2"/>
<organism evidence="2 3">
    <name type="scientific">Clostridium oryzae</name>
    <dbReference type="NCBI Taxonomy" id="1450648"/>
    <lineage>
        <taxon>Bacteria</taxon>
        <taxon>Bacillati</taxon>
        <taxon>Bacillota</taxon>
        <taxon>Clostridia</taxon>
        <taxon>Eubacteriales</taxon>
        <taxon>Clostridiaceae</taxon>
        <taxon>Clostridium</taxon>
    </lineage>
</organism>
<evidence type="ECO:0000256" key="1">
    <source>
        <dbReference type="SAM" id="SignalP"/>
    </source>
</evidence>
<dbReference type="AlphaFoldDB" id="A0A1V4I8B3"/>
<dbReference type="Proteomes" id="UP000190080">
    <property type="component" value="Unassembled WGS sequence"/>
</dbReference>
<protein>
    <submittedName>
        <fullName evidence="2">Bacterial Ig-like domain protein</fullName>
    </submittedName>
</protein>
<dbReference type="EMBL" id="MZGV01000101">
    <property type="protein sequence ID" value="OPJ56120.1"/>
    <property type="molecule type" value="Genomic_DNA"/>
</dbReference>
<gene>
    <name evidence="2" type="ORF">CLORY_43260</name>
</gene>
<dbReference type="InterPro" id="IPR008964">
    <property type="entry name" value="Invasin/intimin_cell_adhesion"/>
</dbReference>
<feature type="signal peptide" evidence="1">
    <location>
        <begin position="1"/>
        <end position="35"/>
    </location>
</feature>
<dbReference type="STRING" id="1450648.CLORY_43260"/>
<dbReference type="Gene3D" id="2.60.40.1080">
    <property type="match status" value="2"/>
</dbReference>
<dbReference type="RefSeq" id="WP_079428429.1">
    <property type="nucleotide sequence ID" value="NZ_MZGV01000101.1"/>
</dbReference>
<dbReference type="SUPFAM" id="SSF49373">
    <property type="entry name" value="Invasin/intimin cell-adhesion fragments"/>
    <property type="match status" value="1"/>
</dbReference>